<keyword evidence="2" id="KW-1185">Reference proteome</keyword>
<gene>
    <name evidence="1" type="ORF">GEAMG1_0541</name>
</gene>
<accession>A0ABN8HGU5</accession>
<protein>
    <submittedName>
        <fullName evidence="1">Uncharacterized protein</fullName>
    </submittedName>
</protein>
<organism evidence="1 2">
    <name type="scientific">Trichlorobacter ammonificans</name>
    <dbReference type="NCBI Taxonomy" id="2916410"/>
    <lineage>
        <taxon>Bacteria</taxon>
        <taxon>Pseudomonadati</taxon>
        <taxon>Thermodesulfobacteriota</taxon>
        <taxon>Desulfuromonadia</taxon>
        <taxon>Geobacterales</taxon>
        <taxon>Geobacteraceae</taxon>
        <taxon>Trichlorobacter</taxon>
    </lineage>
</organism>
<evidence type="ECO:0000313" key="1">
    <source>
        <dbReference type="EMBL" id="CAH2030358.1"/>
    </source>
</evidence>
<reference evidence="1 2" key="1">
    <citation type="submission" date="2022-03" db="EMBL/GenBank/DDBJ databases">
        <authorList>
            <person name="Koch H."/>
        </authorList>
    </citation>
    <scope>NUCLEOTIDE SEQUENCE [LARGE SCALE GENOMIC DNA]</scope>
    <source>
        <strain evidence="1 2">G1</strain>
    </source>
</reference>
<dbReference type="Proteomes" id="UP001295463">
    <property type="component" value="Chromosome"/>
</dbReference>
<name>A0ABN8HGU5_9BACT</name>
<sequence length="105" mass="10821">MLNCVEMRGAGPAAVESHAWNPGTWSLIVPPRINAAGPQQGAASMAGSAASVGRQEEVGGVGAQQAEEGGQQEGLVSVAMVLTILLQNATYSRGRCGWLRATFRA</sequence>
<dbReference type="EMBL" id="OW150024">
    <property type="protein sequence ID" value="CAH2030358.1"/>
    <property type="molecule type" value="Genomic_DNA"/>
</dbReference>
<proteinExistence type="predicted"/>
<evidence type="ECO:0000313" key="2">
    <source>
        <dbReference type="Proteomes" id="UP001295463"/>
    </source>
</evidence>